<dbReference type="RefSeq" id="WP_150355779.1">
    <property type="nucleotide sequence ID" value="NZ_JAJJPB010000018.1"/>
</dbReference>
<protein>
    <submittedName>
        <fullName evidence="1">DUF3841 domain-containing protein</fullName>
    </submittedName>
</protein>
<proteinExistence type="predicted"/>
<sequence>MGAKNNKVILYTSQSSVVVKSLMEQKICHVKREYIVKKYQEVSQIFLEAYDWYISKARNIVEKPEHAEYPFWTFTEIDYAGWYPGNYLLCLNVPIEKIIFFKIEDWNKILNLKYLSVSKEDGKEYECMLAKQNISIESDIFTKPFYPNLKLKVKKSWDNLFKYDKLVKSGIMHVGTMQAALWELKKEWISYIKEEK</sequence>
<comment type="caution">
    <text evidence="1">The sequence shown here is derived from an EMBL/GenBank/DDBJ whole genome shotgun (WGS) entry which is preliminary data.</text>
</comment>
<evidence type="ECO:0000313" key="1">
    <source>
        <dbReference type="EMBL" id="MCC9295773.1"/>
    </source>
</evidence>
<dbReference type="InterPro" id="IPR024211">
    <property type="entry name" value="DUF3841"/>
</dbReference>
<name>A0ABS8NAQ8_9CLOT</name>
<evidence type="ECO:0000313" key="2">
    <source>
        <dbReference type="Proteomes" id="UP001165422"/>
    </source>
</evidence>
<dbReference type="Proteomes" id="UP001165422">
    <property type="component" value="Unassembled WGS sequence"/>
</dbReference>
<organism evidence="1 2">
    <name type="scientific">Clostridium aromativorans</name>
    <dbReference type="NCBI Taxonomy" id="2836848"/>
    <lineage>
        <taxon>Bacteria</taxon>
        <taxon>Bacillati</taxon>
        <taxon>Bacillota</taxon>
        <taxon>Clostridia</taxon>
        <taxon>Eubacteriales</taxon>
        <taxon>Clostridiaceae</taxon>
        <taxon>Clostridium</taxon>
    </lineage>
</organism>
<accession>A0ABS8NAQ8</accession>
<keyword evidence="2" id="KW-1185">Reference proteome</keyword>
<gene>
    <name evidence="1" type="ORF">LN736_12970</name>
</gene>
<reference evidence="1" key="1">
    <citation type="submission" date="2021-11" db="EMBL/GenBank/DDBJ databases">
        <authorList>
            <person name="Qingchun L."/>
            <person name="Dong Z."/>
            <person name="Zongwei Q."/>
            <person name="Jia Z."/>
            <person name="Duotao L."/>
        </authorList>
    </citation>
    <scope>NUCLEOTIDE SEQUENCE</scope>
    <source>
        <strain evidence="1">WLY-B-L2</strain>
    </source>
</reference>
<dbReference type="EMBL" id="JAJJPB010000018">
    <property type="protein sequence ID" value="MCC9295773.1"/>
    <property type="molecule type" value="Genomic_DNA"/>
</dbReference>
<dbReference type="Pfam" id="PF12952">
    <property type="entry name" value="DUF3841"/>
    <property type="match status" value="1"/>
</dbReference>